<reference evidence="1" key="1">
    <citation type="submission" date="2024-07" db="EMBL/GenBank/DDBJ databases">
        <authorList>
            <person name="Bringhurst R.M."/>
            <person name="Homer T.E."/>
        </authorList>
    </citation>
    <scope>NUCLEOTIDE SEQUENCE</scope>
</reference>
<accession>A0AB39CEH1</accession>
<protein>
    <submittedName>
        <fullName evidence="1">Uncharacterized protein</fullName>
    </submittedName>
</protein>
<name>A0AB39CEH1_9VIRU</name>
<dbReference type="EMBL" id="PQ015379">
    <property type="protein sequence ID" value="XDJ15210.1"/>
    <property type="molecule type" value="Genomic_DNA"/>
</dbReference>
<evidence type="ECO:0000313" key="1">
    <source>
        <dbReference type="EMBL" id="XDJ15210.1"/>
    </source>
</evidence>
<sequence>MSKYFEENELAEVVCAMIATFARVCGIQHYPTWEQQVFADRQRYVEGLEELLDMLADHFANQDGMEDPETFDVSIWYRDNWRIFPWAEPDFPNLTHINQAFVLQVAEFASVMAGHYSTEVTEGQHE</sequence>
<organism evidence="1">
    <name type="scientific">Pseudomonas phage HRDY3</name>
    <dbReference type="NCBI Taxonomy" id="3236930"/>
    <lineage>
        <taxon>Viruses</taxon>
    </lineage>
</organism>
<proteinExistence type="predicted"/>